<comment type="caution">
    <text evidence="1">The sequence shown here is derived from an EMBL/GenBank/DDBJ whole genome shotgun (WGS) entry which is preliminary data.</text>
</comment>
<gene>
    <name evidence="1" type="ORF">HD595_005942</name>
</gene>
<keyword evidence="2" id="KW-1185">Reference proteome</keyword>
<dbReference type="PANTHER" id="PTHR41700">
    <property type="entry name" value="GCN5-RELATED N-ACETYLTRANSFERASE"/>
    <property type="match status" value="1"/>
</dbReference>
<sequence length="273" mass="29781">MEPMGRRTGKAVEDARRVAEEAALRTGVTIRELHRIPEFKDVHRLFDDIWHPDPANAPVSVELMIGFAHTGGYVAGAYEGERLVGASVGFLAAGGALHSHVTGAAIGRGIGYALKLHQRAWCLEHDLTRITWTFDPLVRRNARFNLVKLGARPTGYAENFYGVMADAINEGDESDRLFMAWRLDGEPEQPPPPPYTVALGVADERPVKGRADGPVTLVATPHDIETLRRRDPGAGKAWRLAVREALGGLMRQGGRVTGFTDAGEYVVVTRQSG</sequence>
<evidence type="ECO:0000313" key="1">
    <source>
        <dbReference type="EMBL" id="MCP2349820.1"/>
    </source>
</evidence>
<proteinExistence type="predicted"/>
<dbReference type="Proteomes" id="UP001320766">
    <property type="component" value="Unassembled WGS sequence"/>
</dbReference>
<evidence type="ECO:0000313" key="2">
    <source>
        <dbReference type="Proteomes" id="UP001320766"/>
    </source>
</evidence>
<dbReference type="EMBL" id="JAMZEC010000001">
    <property type="protein sequence ID" value="MCP2349820.1"/>
    <property type="molecule type" value="Genomic_DNA"/>
</dbReference>
<protein>
    <submittedName>
        <fullName evidence="1">GNAT superfamily acetyltransferase</fullName>
    </submittedName>
</protein>
<dbReference type="SUPFAM" id="SSF55729">
    <property type="entry name" value="Acyl-CoA N-acyltransferases (Nat)"/>
    <property type="match status" value="1"/>
</dbReference>
<organism evidence="1 2">
    <name type="scientific">Nonomuraea roseoviolacea subsp. carminata</name>
    <dbReference type="NCBI Taxonomy" id="160689"/>
    <lineage>
        <taxon>Bacteria</taxon>
        <taxon>Bacillati</taxon>
        <taxon>Actinomycetota</taxon>
        <taxon>Actinomycetes</taxon>
        <taxon>Streptosporangiales</taxon>
        <taxon>Streptosporangiaceae</taxon>
        <taxon>Nonomuraea</taxon>
    </lineage>
</organism>
<dbReference type="InterPro" id="IPR038764">
    <property type="entry name" value="GNAT_N_AcTrfase_prd"/>
</dbReference>
<dbReference type="InterPro" id="IPR016181">
    <property type="entry name" value="Acyl_CoA_acyltransferase"/>
</dbReference>
<reference evidence="1 2" key="1">
    <citation type="submission" date="2022-06" db="EMBL/GenBank/DDBJ databases">
        <title>Sequencing the genomes of 1000 actinobacteria strains.</title>
        <authorList>
            <person name="Klenk H.-P."/>
        </authorList>
    </citation>
    <scope>NUCLEOTIDE SEQUENCE [LARGE SCALE GENOMIC DNA]</scope>
    <source>
        <strain evidence="1 2">DSM 44170</strain>
    </source>
</reference>
<accession>A0ABT1K760</accession>
<dbReference type="PANTHER" id="PTHR41700:SF1">
    <property type="entry name" value="N-ACETYLTRANSFERASE DOMAIN-CONTAINING PROTEIN"/>
    <property type="match status" value="1"/>
</dbReference>
<name>A0ABT1K760_9ACTN</name>